<dbReference type="Proteomes" id="UP000447434">
    <property type="component" value="Chromosome 11"/>
</dbReference>
<evidence type="ECO:0000313" key="3">
    <source>
        <dbReference type="Proteomes" id="UP000447434"/>
    </source>
</evidence>
<keyword evidence="1" id="KW-0472">Membrane</keyword>
<proteinExistence type="predicted"/>
<organism evidence="2 3">
    <name type="scientific">Lupinus albus</name>
    <name type="common">White lupine</name>
    <name type="synonym">Lupinus termis</name>
    <dbReference type="NCBI Taxonomy" id="3870"/>
    <lineage>
        <taxon>Eukaryota</taxon>
        <taxon>Viridiplantae</taxon>
        <taxon>Streptophyta</taxon>
        <taxon>Embryophyta</taxon>
        <taxon>Tracheophyta</taxon>
        <taxon>Spermatophyta</taxon>
        <taxon>Magnoliopsida</taxon>
        <taxon>eudicotyledons</taxon>
        <taxon>Gunneridae</taxon>
        <taxon>Pentapetalae</taxon>
        <taxon>rosids</taxon>
        <taxon>fabids</taxon>
        <taxon>Fabales</taxon>
        <taxon>Fabaceae</taxon>
        <taxon>Papilionoideae</taxon>
        <taxon>50 kb inversion clade</taxon>
        <taxon>genistoids sensu lato</taxon>
        <taxon>core genistoids</taxon>
        <taxon>Genisteae</taxon>
        <taxon>Lupinus</taxon>
    </lineage>
</organism>
<keyword evidence="1" id="KW-0812">Transmembrane</keyword>
<name>A0A6A4PSD7_LUPAL</name>
<evidence type="ECO:0000313" key="2">
    <source>
        <dbReference type="EMBL" id="KAE9604453.1"/>
    </source>
</evidence>
<protein>
    <submittedName>
        <fullName evidence="2">Uncharacterized protein</fullName>
    </submittedName>
</protein>
<dbReference type="EMBL" id="WOCE01000011">
    <property type="protein sequence ID" value="KAE9604453.1"/>
    <property type="molecule type" value="Genomic_DNA"/>
</dbReference>
<comment type="caution">
    <text evidence="2">The sequence shown here is derived from an EMBL/GenBank/DDBJ whole genome shotgun (WGS) entry which is preliminary data.</text>
</comment>
<gene>
    <name evidence="2" type="ORF">Lalb_Chr11g0072041</name>
</gene>
<reference evidence="3" key="1">
    <citation type="journal article" date="2020" name="Nat. Commun.">
        <title>Genome sequence of the cluster root forming white lupin.</title>
        <authorList>
            <person name="Hufnagel B."/>
            <person name="Marques A."/>
            <person name="Soriano A."/>
            <person name="Marques L."/>
            <person name="Divol F."/>
            <person name="Doumas P."/>
            <person name="Sallet E."/>
            <person name="Mancinotti D."/>
            <person name="Carrere S."/>
            <person name="Marande W."/>
            <person name="Arribat S."/>
            <person name="Keller J."/>
            <person name="Huneau C."/>
            <person name="Blein T."/>
            <person name="Aime D."/>
            <person name="Laguerre M."/>
            <person name="Taylor J."/>
            <person name="Schubert V."/>
            <person name="Nelson M."/>
            <person name="Geu-Flores F."/>
            <person name="Crespi M."/>
            <person name="Gallardo-Guerrero K."/>
            <person name="Delaux P.-M."/>
            <person name="Salse J."/>
            <person name="Berges H."/>
            <person name="Guyot R."/>
            <person name="Gouzy J."/>
            <person name="Peret B."/>
        </authorList>
    </citation>
    <scope>NUCLEOTIDE SEQUENCE [LARGE SCALE GENOMIC DNA]</scope>
    <source>
        <strain evidence="3">cv. Amiga</strain>
    </source>
</reference>
<accession>A0A6A4PSD7</accession>
<keyword evidence="1" id="KW-1133">Transmembrane helix</keyword>
<sequence>MSPFTFLICTIIHHILLSYESCRNGSSLQSKAPIRRLNFVLFWTEGSSYFFTFSILCLHLYKLKHLKFVMVSD</sequence>
<feature type="transmembrane region" description="Helical" evidence="1">
    <location>
        <begin position="42"/>
        <end position="61"/>
    </location>
</feature>
<keyword evidence="3" id="KW-1185">Reference proteome</keyword>
<dbReference type="AlphaFoldDB" id="A0A6A4PSD7"/>
<evidence type="ECO:0000256" key="1">
    <source>
        <dbReference type="SAM" id="Phobius"/>
    </source>
</evidence>